<dbReference type="EMBL" id="JAUJWU010000004">
    <property type="protein sequence ID" value="MDN7246819.1"/>
    <property type="molecule type" value="Genomic_DNA"/>
</dbReference>
<organism evidence="2 3">
    <name type="scientific">Planococcus shenhongbingii</name>
    <dbReference type="NCBI Taxonomy" id="3058398"/>
    <lineage>
        <taxon>Bacteria</taxon>
        <taxon>Bacillati</taxon>
        <taxon>Bacillota</taxon>
        <taxon>Bacilli</taxon>
        <taxon>Bacillales</taxon>
        <taxon>Caryophanaceae</taxon>
        <taxon>Planococcus</taxon>
    </lineage>
</organism>
<protein>
    <submittedName>
        <fullName evidence="2">TIGR02206 family membrane protein</fullName>
    </submittedName>
</protein>
<dbReference type="NCBIfam" id="TIGR02206">
    <property type="entry name" value="intg_mem_TP0381"/>
    <property type="match status" value="1"/>
</dbReference>
<accession>A0ABT8NFZ2</accession>
<feature type="transmembrane region" description="Helical" evidence="1">
    <location>
        <begin position="167"/>
        <end position="191"/>
    </location>
</feature>
<reference evidence="2 3" key="1">
    <citation type="submission" date="2023-07" db="EMBL/GenBank/DDBJ databases">
        <title>Novel species in genus Planococcus.</title>
        <authorList>
            <person name="Ning S."/>
        </authorList>
    </citation>
    <scope>NUCLEOTIDE SEQUENCE [LARGE SCALE GENOMIC DNA]</scope>
    <source>
        <strain evidence="2 3">N017</strain>
    </source>
</reference>
<feature type="transmembrane region" description="Helical" evidence="1">
    <location>
        <begin position="108"/>
        <end position="126"/>
    </location>
</feature>
<gene>
    <name evidence="2" type="ORF">QWY13_15115</name>
</gene>
<keyword evidence="3" id="KW-1185">Reference proteome</keyword>
<dbReference type="Proteomes" id="UP001172142">
    <property type="component" value="Unassembled WGS sequence"/>
</dbReference>
<evidence type="ECO:0000256" key="1">
    <source>
        <dbReference type="SAM" id="Phobius"/>
    </source>
</evidence>
<feature type="transmembrane region" description="Helical" evidence="1">
    <location>
        <begin position="47"/>
        <end position="70"/>
    </location>
</feature>
<dbReference type="RefSeq" id="WP_301857192.1">
    <property type="nucleotide sequence ID" value="NZ_JAUJWU010000004.1"/>
</dbReference>
<keyword evidence="1" id="KW-0812">Transmembrane</keyword>
<keyword evidence="1" id="KW-1133">Transmembrane helix</keyword>
<feature type="transmembrane region" description="Helical" evidence="1">
    <location>
        <begin position="12"/>
        <end position="35"/>
    </location>
</feature>
<proteinExistence type="predicted"/>
<feature type="transmembrane region" description="Helical" evidence="1">
    <location>
        <begin position="138"/>
        <end position="155"/>
    </location>
</feature>
<name>A0ABT8NFZ2_9BACL</name>
<evidence type="ECO:0000313" key="3">
    <source>
        <dbReference type="Proteomes" id="UP001172142"/>
    </source>
</evidence>
<feature type="transmembrane region" description="Helical" evidence="1">
    <location>
        <begin position="211"/>
        <end position="232"/>
    </location>
</feature>
<evidence type="ECO:0000313" key="2">
    <source>
        <dbReference type="EMBL" id="MDN7246819.1"/>
    </source>
</evidence>
<dbReference type="InterPro" id="IPR011737">
    <property type="entry name" value="CHP02206_TP0381"/>
</dbReference>
<comment type="caution">
    <text evidence="2">The sequence shown here is derived from an EMBL/GenBank/DDBJ whole genome shotgun (WGS) entry which is preliminary data.</text>
</comment>
<sequence length="245" mass="28469">MDNWFGATSTSIFHPFSISHLLMLAIAASGLFFLIIRKKQLRESSSFFSQLRWALFMLLLFSEISYQTWAISNDVWSVSRHIPLHLCGIASITAMIGLVTLHRTWIQISFFIGIFPAVLTLITPDLPYDFQHYRFWKFFIHHMSIPWACLFLALWKPSSITLRSVFMVYSLLLLYAMIIGFIVNPLTGSNYLYLSRLPNATTPLNFFGSGIWYYLNLGFTALLLFLGQYFLWRKFFINQQKKAAV</sequence>
<feature type="transmembrane region" description="Helical" evidence="1">
    <location>
        <begin position="82"/>
        <end position="101"/>
    </location>
</feature>
<dbReference type="Pfam" id="PF14808">
    <property type="entry name" value="TMEM164"/>
    <property type="match status" value="1"/>
</dbReference>
<keyword evidence="1" id="KW-0472">Membrane</keyword>